<dbReference type="GO" id="GO:0016787">
    <property type="term" value="F:hydrolase activity"/>
    <property type="evidence" value="ECO:0007669"/>
    <property type="project" value="UniProtKB-KW"/>
</dbReference>
<evidence type="ECO:0000256" key="11">
    <source>
        <dbReference type="SAM" id="MobiDB-lite"/>
    </source>
</evidence>
<feature type="domain" description="Retroviral polymerase SH3-like" evidence="12">
    <location>
        <begin position="1149"/>
        <end position="1203"/>
    </location>
</feature>
<keyword evidence="8" id="KW-0239">DNA-directed DNA polymerase</keyword>
<evidence type="ECO:0000256" key="8">
    <source>
        <dbReference type="ARBA" id="ARBA00022932"/>
    </source>
</evidence>
<evidence type="ECO:0000256" key="9">
    <source>
        <dbReference type="ARBA" id="ARBA00023172"/>
    </source>
</evidence>
<keyword evidence="4" id="KW-0378">Hydrolase</keyword>
<keyword evidence="2" id="KW-0479">Metal-binding</keyword>
<dbReference type="GO" id="GO:0015074">
    <property type="term" value="P:DNA integration"/>
    <property type="evidence" value="ECO:0007669"/>
    <property type="project" value="UniProtKB-KW"/>
</dbReference>
<keyword evidence="7" id="KW-0695">RNA-directed DNA polymerase</keyword>
<evidence type="ECO:0000256" key="2">
    <source>
        <dbReference type="ARBA" id="ARBA00022723"/>
    </source>
</evidence>
<evidence type="ECO:0000256" key="3">
    <source>
        <dbReference type="ARBA" id="ARBA00022759"/>
    </source>
</evidence>
<dbReference type="InterPro" id="IPR057670">
    <property type="entry name" value="SH3_retrovirus"/>
</dbReference>
<keyword evidence="8" id="KW-0808">Transferase</keyword>
<reference evidence="13" key="1">
    <citation type="journal article" date="2019" name="Sci. Rep.">
        <title>Draft genome of Tanacetum cinerariifolium, the natural source of mosquito coil.</title>
        <authorList>
            <person name="Yamashiro T."/>
            <person name="Shiraishi A."/>
            <person name="Satake H."/>
            <person name="Nakayama K."/>
        </authorList>
    </citation>
    <scope>NUCLEOTIDE SEQUENCE</scope>
</reference>
<organism evidence="13">
    <name type="scientific">Tanacetum cinerariifolium</name>
    <name type="common">Dalmatian daisy</name>
    <name type="synonym">Chrysanthemum cinerariifolium</name>
    <dbReference type="NCBI Taxonomy" id="118510"/>
    <lineage>
        <taxon>Eukaryota</taxon>
        <taxon>Viridiplantae</taxon>
        <taxon>Streptophyta</taxon>
        <taxon>Embryophyta</taxon>
        <taxon>Tracheophyta</taxon>
        <taxon>Spermatophyta</taxon>
        <taxon>Magnoliopsida</taxon>
        <taxon>eudicotyledons</taxon>
        <taxon>Gunneridae</taxon>
        <taxon>Pentapetalae</taxon>
        <taxon>asterids</taxon>
        <taxon>campanulids</taxon>
        <taxon>Asterales</taxon>
        <taxon>Asteraceae</taxon>
        <taxon>Asteroideae</taxon>
        <taxon>Anthemideae</taxon>
        <taxon>Anthemidinae</taxon>
        <taxon>Tanacetum</taxon>
    </lineage>
</organism>
<evidence type="ECO:0000256" key="6">
    <source>
        <dbReference type="ARBA" id="ARBA00022908"/>
    </source>
</evidence>
<dbReference type="GO" id="GO:0006310">
    <property type="term" value="P:DNA recombination"/>
    <property type="evidence" value="ECO:0007669"/>
    <property type="project" value="UniProtKB-KW"/>
</dbReference>
<dbReference type="GO" id="GO:0046872">
    <property type="term" value="F:metal ion binding"/>
    <property type="evidence" value="ECO:0007669"/>
    <property type="project" value="UniProtKB-KW"/>
</dbReference>
<keyword evidence="6" id="KW-0229">DNA integration</keyword>
<feature type="region of interest" description="Disordered" evidence="11">
    <location>
        <begin position="866"/>
        <end position="929"/>
    </location>
</feature>
<evidence type="ECO:0000313" key="13">
    <source>
        <dbReference type="EMBL" id="GEU65055.1"/>
    </source>
</evidence>
<evidence type="ECO:0000256" key="5">
    <source>
        <dbReference type="ARBA" id="ARBA00022842"/>
    </source>
</evidence>
<comment type="caution">
    <text evidence="13">The sequence shown here is derived from an EMBL/GenBank/DDBJ whole genome shotgun (WGS) entry which is preliminary data.</text>
</comment>
<evidence type="ECO:0000256" key="1">
    <source>
        <dbReference type="ARBA" id="ARBA00022722"/>
    </source>
</evidence>
<dbReference type="PANTHER" id="PTHR42648">
    <property type="entry name" value="TRANSPOSASE, PUTATIVE-RELATED"/>
    <property type="match status" value="1"/>
</dbReference>
<sequence length="1276" mass="145745">MTTLADKAILSGADNCPPMLKKDMHDSWKSKMELYMMNRQHGRMILESGENGPLLWPIVKENEVTRPKKYSELSATEAIQADCDVKATNIILQGLPLEVYALVSNHNIAKELWERIQLLMQGTSLTKQEREYVKLVRDLRTTNVDQLHAYLGQHEYHANEYGSHAQTSTTLSFTYPSIDFQSSIHQNVYNPSSFIPQVEYALLVQQQSDLYQPDTGLVVLVFQKGDDLIDLNSKFVNNMLPEWGRFMTAVKLNRGPRDSIYDQLYASLKQHETHAKENKMMLEQFSQNTVDPLALMSNVSNPQRYSPSSSTSSFTQVPQPITDNPHLESSLSPAENIIENLTNTLALLTQSYKTFLPQTNNQLRTSSNARKEATVQDGRVVVQNVQGVGNVNLGQARSGHARPVKCYNCNGQENGVALDAEQLLFLAGGHDNAFNDDVDEQPVQDLALNVDNVFQADDCDAFDSDVDKAPIAQTMFMVNLVQLYHVVDSHVDYTSDSNMIPYDQYVKDNEEQVELYERRAKFELTEREQKINEQLRLVIFDRNFKEEALKKELHSIKLQLASIINHHKSMVEEVTFLKKDFKQKENKYLEDFLDIKSLKEKVEDRLIKQDQPLQIVHMLCRPNPYYNELNKVAISYKNPLCLTRAKQVQPALYNGHEIIKDKHAPTILHNTEDTLEIAEITRKKMNAKMNDLKCVTRKALTKEIREMKDVFEELKAEVAQYAVDQKHDAIERKNLLIAYDNLIVECLSKEVFSVAINSELNVAQFTEMTVAHTAVEARCLELEAKLLSYVTREAKVVRPLDRSIVSAFRYTKHSQELLEYVIGTCPQGSQQQAKQLAYIPLIRKKQLTFAKPSDKSDSNTHQCVVTVKPQKTSVPVPPSTRVNSCPNASRSQPKSNVKPNRISPAKGVNKLPVKDQPRTNKSHLRTSNRVDSSCRLKRTVINSNSDSICQTCNKCLTSSNHDMCMATCLQSVVATPSIRHNCNVIRKVKQVWKPKQVRQVWKPTGKVLTTIGHQWRPTGQIFNLEKQCLLTRFTPPKVVSAKQYKKWAGRTDCPLVFGFRLLKTYDGGSLTAHEFREKVHQDGNFVILIWKLHSENTLVMSETRMAEAVATACYTQNRSLIHTHHLKTPYELVHNKKPDLIIFRVFGALCYPKNDSEDLGKLQPTVDIKIFVGYAPSRKGYRVYNKRTRRIMEIIHVQFDELTEQMAPVHLDIGLAPNFLMPGQIILGLVPNSVHATPYAPPPIKNWRFYFNQCSINIWNLLVLKDRFHLLKQYKL</sequence>
<keyword evidence="9" id="KW-0233">DNA recombination</keyword>
<dbReference type="Pfam" id="PF25597">
    <property type="entry name" value="SH3_retrovirus"/>
    <property type="match status" value="1"/>
</dbReference>
<dbReference type="GO" id="GO:0004519">
    <property type="term" value="F:endonuclease activity"/>
    <property type="evidence" value="ECO:0007669"/>
    <property type="project" value="UniProtKB-KW"/>
</dbReference>
<evidence type="ECO:0000259" key="12">
    <source>
        <dbReference type="Pfam" id="PF25597"/>
    </source>
</evidence>
<dbReference type="GO" id="GO:0003887">
    <property type="term" value="F:DNA-directed DNA polymerase activity"/>
    <property type="evidence" value="ECO:0007669"/>
    <property type="project" value="UniProtKB-KW"/>
</dbReference>
<evidence type="ECO:0000256" key="7">
    <source>
        <dbReference type="ARBA" id="ARBA00022918"/>
    </source>
</evidence>
<feature type="compositionally biased region" description="Polar residues" evidence="11">
    <location>
        <begin position="880"/>
        <end position="898"/>
    </location>
</feature>
<keyword evidence="1" id="KW-0540">Nuclease</keyword>
<dbReference type="InterPro" id="IPR039537">
    <property type="entry name" value="Retrotran_Ty1/copia-like"/>
</dbReference>
<evidence type="ECO:0000256" key="4">
    <source>
        <dbReference type="ARBA" id="ARBA00022801"/>
    </source>
</evidence>
<protein>
    <submittedName>
        <fullName evidence="13">Retrovirus-related Pol polyprotein from transposon TNT 1-94</fullName>
    </submittedName>
</protein>
<dbReference type="GO" id="GO:0003964">
    <property type="term" value="F:RNA-directed DNA polymerase activity"/>
    <property type="evidence" value="ECO:0007669"/>
    <property type="project" value="UniProtKB-KW"/>
</dbReference>
<dbReference type="PANTHER" id="PTHR42648:SF11">
    <property type="entry name" value="TRANSPOSON TY4-P GAG-POL POLYPROTEIN"/>
    <property type="match status" value="1"/>
</dbReference>
<keyword evidence="3" id="KW-0255">Endonuclease</keyword>
<dbReference type="AlphaFoldDB" id="A0A6L2LY34"/>
<evidence type="ECO:0000256" key="10">
    <source>
        <dbReference type="SAM" id="Coils"/>
    </source>
</evidence>
<keyword evidence="10" id="KW-0175">Coiled coil</keyword>
<dbReference type="EMBL" id="BKCJ010005128">
    <property type="protein sequence ID" value="GEU65055.1"/>
    <property type="molecule type" value="Genomic_DNA"/>
</dbReference>
<proteinExistence type="predicted"/>
<keyword evidence="8" id="KW-0548">Nucleotidyltransferase</keyword>
<keyword evidence="5" id="KW-0460">Magnesium</keyword>
<feature type="coiled-coil region" evidence="10">
    <location>
        <begin position="668"/>
        <end position="724"/>
    </location>
</feature>
<gene>
    <name evidence="13" type="ORF">Tci_037033</name>
</gene>
<name>A0A6L2LY34_TANCI</name>
<accession>A0A6L2LY34</accession>